<dbReference type="EMBL" id="DYVL01000099">
    <property type="protein sequence ID" value="HJG11835.1"/>
    <property type="molecule type" value="Genomic_DNA"/>
</dbReference>
<evidence type="ECO:0000313" key="13">
    <source>
        <dbReference type="Proteomes" id="UP000285503"/>
    </source>
</evidence>
<dbReference type="Proteomes" id="UP000487596">
    <property type="component" value="Unassembled WGS sequence"/>
</dbReference>
<reference evidence="6" key="4">
    <citation type="journal article" date="2021" name="PeerJ">
        <title>Extensive microbial diversity within the chicken gut microbiome revealed by metagenomics and culture.</title>
        <authorList>
            <person name="Gilroy R."/>
            <person name="Ravi A."/>
            <person name="Getino M."/>
            <person name="Pursley I."/>
            <person name="Horton D.L."/>
            <person name="Alikhan N.F."/>
            <person name="Baker D."/>
            <person name="Gharbi K."/>
            <person name="Hall N."/>
            <person name="Watson M."/>
            <person name="Adriaenssens E.M."/>
            <person name="Foster-Nyarko E."/>
            <person name="Jarju S."/>
            <person name="Secka A."/>
            <person name="Antonio M."/>
            <person name="Oren A."/>
            <person name="Chaudhuri R.R."/>
            <person name="La Ragione R."/>
            <person name="Hildebrand F."/>
            <person name="Pallen M.J."/>
        </authorList>
    </citation>
    <scope>NUCLEOTIDE SEQUENCE</scope>
    <source>
        <strain evidence="6">CHK154-13316</strain>
    </source>
</reference>
<evidence type="ECO:0000313" key="15">
    <source>
        <dbReference type="Proteomes" id="UP000471447"/>
    </source>
</evidence>
<dbReference type="REBASE" id="459424">
    <property type="entry name" value="M.Bxy3ORF12440P"/>
</dbReference>
<organism evidence="10 13">
    <name type="scientific">Bacteroides xylanisolvens</name>
    <dbReference type="NCBI Taxonomy" id="371601"/>
    <lineage>
        <taxon>Bacteria</taxon>
        <taxon>Pseudomonadati</taxon>
        <taxon>Bacteroidota</taxon>
        <taxon>Bacteroidia</taxon>
        <taxon>Bacteroidales</taxon>
        <taxon>Bacteroidaceae</taxon>
        <taxon>Bacteroides</taxon>
    </lineage>
</organism>
<dbReference type="GO" id="GO:0003677">
    <property type="term" value="F:DNA binding"/>
    <property type="evidence" value="ECO:0007669"/>
    <property type="project" value="InterPro"/>
</dbReference>
<dbReference type="Pfam" id="PF01555">
    <property type="entry name" value="N6_N4_Mtase"/>
    <property type="match status" value="1"/>
</dbReference>
<dbReference type="PROSITE" id="PS00092">
    <property type="entry name" value="N6_MTASE"/>
    <property type="match status" value="1"/>
</dbReference>
<reference evidence="14 15" key="3">
    <citation type="journal article" date="2019" name="Nat. Med.">
        <title>A library of human gut bacterial isolates paired with longitudinal multiomics data enables mechanistic microbiome research.</title>
        <authorList>
            <person name="Poyet M."/>
            <person name="Groussin M."/>
            <person name="Gibbons S.M."/>
            <person name="Avila-Pacheco J."/>
            <person name="Jiang X."/>
            <person name="Kearney S.M."/>
            <person name="Perrotta A.R."/>
            <person name="Berdy B."/>
            <person name="Zhao S."/>
            <person name="Lieberman T.D."/>
            <person name="Swanson P.K."/>
            <person name="Smith M."/>
            <person name="Roesemann S."/>
            <person name="Alexander J.E."/>
            <person name="Rich S.A."/>
            <person name="Livny J."/>
            <person name="Vlamakis H."/>
            <person name="Clish C."/>
            <person name="Bullock K."/>
            <person name="Deik A."/>
            <person name="Scott J."/>
            <person name="Pierce K.A."/>
            <person name="Xavier R.J."/>
            <person name="Alm E.J."/>
        </authorList>
    </citation>
    <scope>NUCLEOTIDE SEQUENCE [LARGE SCALE GENOMIC DNA]</scope>
    <source>
        <strain evidence="8 14">BIOML-A16</strain>
        <strain evidence="7 16">BIOML-A62</strain>
        <strain evidence="9 15">BIOML-A7</strain>
    </source>
</reference>
<evidence type="ECO:0000313" key="11">
    <source>
        <dbReference type="EMBL" id="SFN22590.1"/>
    </source>
</evidence>
<dbReference type="Proteomes" id="UP000471447">
    <property type="component" value="Unassembled WGS sequence"/>
</dbReference>
<sequence length="279" mass="32058">MPLKSYYKSSDGAFTLLLGDCRQLLSQFDFQFDMIFADPPYFLSNGGISVQSGKIVCVDKGDWDRSFGKESIDNFNYKWIADCRDKLKDNGTIWISGTYHNIFSVANQLTELGFKILNCITWVKTNPPPNISCRYFTYSAEYIIWARKNNNVSHYYNYDFMKMSNANHQMTDVWNLSAIEGWEKIHGKHPTQKPINLLARVIAASTRPGAWILDPFAGSSTTGVTANLLKRRFLGIDIEQKYLELSILRRKDLDFPKVRADFLSRIYSINVHAISLEDK</sequence>
<dbReference type="Gene3D" id="3.40.50.150">
    <property type="entry name" value="Vaccinia Virus protein VP39"/>
    <property type="match status" value="1"/>
</dbReference>
<evidence type="ECO:0000259" key="5">
    <source>
        <dbReference type="Pfam" id="PF01555"/>
    </source>
</evidence>
<dbReference type="GO" id="GO:0005737">
    <property type="term" value="C:cytoplasm"/>
    <property type="evidence" value="ECO:0007669"/>
    <property type="project" value="TreeGrafter"/>
</dbReference>
<name>A0A174EMC2_9BACE</name>
<dbReference type="EMBL" id="WDCG01000003">
    <property type="protein sequence ID" value="KAB6426646.1"/>
    <property type="molecule type" value="Genomic_DNA"/>
</dbReference>
<dbReference type="InterPro" id="IPR029063">
    <property type="entry name" value="SAM-dependent_MTases_sf"/>
</dbReference>
<dbReference type="PANTHER" id="PTHR13370:SF3">
    <property type="entry name" value="TRNA (GUANINE(10)-N2)-METHYLTRANSFERASE HOMOLOG"/>
    <property type="match status" value="1"/>
</dbReference>
<feature type="domain" description="DNA methylase N-4/N-6" evidence="5">
    <location>
        <begin position="33"/>
        <end position="246"/>
    </location>
</feature>
<keyword evidence="3 10" id="KW-0808">Transferase</keyword>
<comment type="similarity">
    <text evidence="1 4">Belongs to the N(4)/N(6)-methyltransferase family.</text>
</comment>
<evidence type="ECO:0000313" key="8">
    <source>
        <dbReference type="EMBL" id="KAB6342111.1"/>
    </source>
</evidence>
<evidence type="ECO:0000256" key="3">
    <source>
        <dbReference type="ARBA" id="ARBA00022679"/>
    </source>
</evidence>
<dbReference type="AlphaFoldDB" id="A0A174EMC2"/>
<dbReference type="Proteomes" id="UP000183766">
    <property type="component" value="Unassembled WGS sequence"/>
</dbReference>
<dbReference type="InterPro" id="IPR002941">
    <property type="entry name" value="DNA_methylase_N4/N6"/>
</dbReference>
<reference evidence="11 12" key="1">
    <citation type="submission" date="2016-10" db="EMBL/GenBank/DDBJ databases">
        <authorList>
            <person name="de Groot N.N."/>
        </authorList>
    </citation>
    <scope>NUCLEOTIDE SEQUENCE [LARGE SCALE GENOMIC DNA]</scope>
    <source>
        <strain evidence="11 12">NLAE-zl-C202</strain>
    </source>
</reference>
<dbReference type="GO" id="GO:0008170">
    <property type="term" value="F:N-methyltransferase activity"/>
    <property type="evidence" value="ECO:0007669"/>
    <property type="project" value="InterPro"/>
</dbReference>
<evidence type="ECO:0000256" key="4">
    <source>
        <dbReference type="RuleBase" id="RU362026"/>
    </source>
</evidence>
<evidence type="ECO:0000313" key="10">
    <source>
        <dbReference type="EMBL" id="RHK29179.1"/>
    </source>
</evidence>
<evidence type="ECO:0000313" key="6">
    <source>
        <dbReference type="EMBL" id="HJG11835.1"/>
    </source>
</evidence>
<dbReference type="EMBL" id="FOUM01000025">
    <property type="protein sequence ID" value="SFN22590.1"/>
    <property type="molecule type" value="Genomic_DNA"/>
</dbReference>
<dbReference type="SUPFAM" id="SSF53335">
    <property type="entry name" value="S-adenosyl-L-methionine-dependent methyltransferases"/>
    <property type="match status" value="1"/>
</dbReference>
<proteinExistence type="inferred from homology"/>
<dbReference type="Proteomes" id="UP000285503">
    <property type="component" value="Unassembled WGS sequence"/>
</dbReference>
<evidence type="ECO:0000256" key="2">
    <source>
        <dbReference type="ARBA" id="ARBA00022603"/>
    </source>
</evidence>
<dbReference type="PRINTS" id="PR00508">
    <property type="entry name" value="S21N4MTFRASE"/>
</dbReference>
<dbReference type="EMBL" id="WDCP01000001">
    <property type="protein sequence ID" value="KAB6342111.1"/>
    <property type="molecule type" value="Genomic_DNA"/>
</dbReference>
<dbReference type="GeneID" id="69482598"/>
<dbReference type="InterPro" id="IPR001091">
    <property type="entry name" value="RM_Methyltransferase"/>
</dbReference>
<dbReference type="RefSeq" id="WP_004298816.1">
    <property type="nucleotide sequence ID" value="NZ_CABKPA010000036.1"/>
</dbReference>
<evidence type="ECO:0000313" key="9">
    <source>
        <dbReference type="EMBL" id="KAB6426646.1"/>
    </source>
</evidence>
<reference evidence="6" key="5">
    <citation type="submission" date="2021-09" db="EMBL/GenBank/DDBJ databases">
        <authorList>
            <person name="Gilroy R."/>
        </authorList>
    </citation>
    <scope>NUCLEOTIDE SEQUENCE</scope>
    <source>
        <strain evidence="6">CHK154-13316</strain>
    </source>
</reference>
<dbReference type="EMBL" id="QRNE01000009">
    <property type="protein sequence ID" value="RHK29179.1"/>
    <property type="molecule type" value="Genomic_DNA"/>
</dbReference>
<evidence type="ECO:0000313" key="7">
    <source>
        <dbReference type="EMBL" id="KAB6143011.1"/>
    </source>
</evidence>
<dbReference type="EMBL" id="WDEH01000002">
    <property type="protein sequence ID" value="KAB6143011.1"/>
    <property type="molecule type" value="Genomic_DNA"/>
</dbReference>
<dbReference type="PANTHER" id="PTHR13370">
    <property type="entry name" value="RNA METHYLASE-RELATED"/>
    <property type="match status" value="1"/>
</dbReference>
<dbReference type="Proteomes" id="UP000438288">
    <property type="component" value="Unassembled WGS sequence"/>
</dbReference>
<evidence type="ECO:0000313" key="12">
    <source>
        <dbReference type="Proteomes" id="UP000183766"/>
    </source>
</evidence>
<dbReference type="InterPro" id="IPR002052">
    <property type="entry name" value="DNA_methylase_N6_adenine_CS"/>
</dbReference>
<dbReference type="Proteomes" id="UP000747074">
    <property type="component" value="Unassembled WGS sequence"/>
</dbReference>
<evidence type="ECO:0000313" key="14">
    <source>
        <dbReference type="Proteomes" id="UP000438288"/>
    </source>
</evidence>
<reference evidence="10 13" key="2">
    <citation type="submission" date="2018-08" db="EMBL/GenBank/DDBJ databases">
        <title>A genome reference for cultivated species of the human gut microbiota.</title>
        <authorList>
            <person name="Zou Y."/>
            <person name="Xue W."/>
            <person name="Luo G."/>
        </authorList>
    </citation>
    <scope>NUCLEOTIDE SEQUENCE [LARGE SCALE GENOMIC DNA]</scope>
    <source>
        <strain evidence="10 13">AF46-11NS</strain>
    </source>
</reference>
<gene>
    <name evidence="10" type="ORF">DW075_03445</name>
    <name evidence="7" type="ORF">GA424_01890</name>
    <name evidence="9" type="ORF">GAZ26_04860</name>
    <name evidence="8" type="ORF">GAZ43_01245</name>
    <name evidence="6" type="ORF">K8V07_07895</name>
    <name evidence="11" type="ORF">SAMN05216250_12548</name>
</gene>
<protein>
    <recommendedName>
        <fullName evidence="4">Methyltransferase</fullName>
        <ecNumber evidence="4">2.1.1.-</ecNumber>
    </recommendedName>
</protein>
<dbReference type="GO" id="GO:0032259">
    <property type="term" value="P:methylation"/>
    <property type="evidence" value="ECO:0007669"/>
    <property type="project" value="UniProtKB-KW"/>
</dbReference>
<evidence type="ECO:0000256" key="1">
    <source>
        <dbReference type="ARBA" id="ARBA00006594"/>
    </source>
</evidence>
<dbReference type="EC" id="2.1.1.-" evidence="4"/>
<keyword evidence="2 10" id="KW-0489">Methyltransferase</keyword>
<accession>A0A174EMC2</accession>
<evidence type="ECO:0000313" key="16">
    <source>
        <dbReference type="Proteomes" id="UP000487596"/>
    </source>
</evidence>